<sequence length="86" mass="9832">MTSSVMCATLNNTCYILGNIWGCSAFGQTCPNHIHVFDGFVQLCLTYHHHQIDDEKLRSEMTIMNQDYHEKKQNLSVINVCIGRNV</sequence>
<accession>A0A1J1I6P0</accession>
<name>A0A1J1I6P0_9DIPT</name>
<gene>
    <name evidence="1" type="ORF">CLUMA_CG009416</name>
</gene>
<dbReference type="Proteomes" id="UP000183832">
    <property type="component" value="Unassembled WGS sequence"/>
</dbReference>
<reference evidence="1 2" key="1">
    <citation type="submission" date="2015-04" db="EMBL/GenBank/DDBJ databases">
        <authorList>
            <person name="Syromyatnikov M.Y."/>
            <person name="Popov V.N."/>
        </authorList>
    </citation>
    <scope>NUCLEOTIDE SEQUENCE [LARGE SCALE GENOMIC DNA]</scope>
</reference>
<dbReference type="EMBL" id="CVRI01000043">
    <property type="protein sequence ID" value="CRK95975.1"/>
    <property type="molecule type" value="Genomic_DNA"/>
</dbReference>
<evidence type="ECO:0000313" key="2">
    <source>
        <dbReference type="Proteomes" id="UP000183832"/>
    </source>
</evidence>
<protein>
    <submittedName>
        <fullName evidence="1">CLUMA_CG009416, isoform A</fullName>
    </submittedName>
</protein>
<keyword evidence="2" id="KW-1185">Reference proteome</keyword>
<evidence type="ECO:0000313" key="1">
    <source>
        <dbReference type="EMBL" id="CRK95975.1"/>
    </source>
</evidence>
<organism evidence="1 2">
    <name type="scientific">Clunio marinus</name>
    <dbReference type="NCBI Taxonomy" id="568069"/>
    <lineage>
        <taxon>Eukaryota</taxon>
        <taxon>Metazoa</taxon>
        <taxon>Ecdysozoa</taxon>
        <taxon>Arthropoda</taxon>
        <taxon>Hexapoda</taxon>
        <taxon>Insecta</taxon>
        <taxon>Pterygota</taxon>
        <taxon>Neoptera</taxon>
        <taxon>Endopterygota</taxon>
        <taxon>Diptera</taxon>
        <taxon>Nematocera</taxon>
        <taxon>Chironomoidea</taxon>
        <taxon>Chironomidae</taxon>
        <taxon>Clunio</taxon>
    </lineage>
</organism>
<dbReference type="AlphaFoldDB" id="A0A1J1I6P0"/>
<proteinExistence type="predicted"/>